<organism evidence="1 2">
    <name type="scientific">Solanum commersonii</name>
    <name type="common">Commerson's wild potato</name>
    <name type="synonym">Commerson's nightshade</name>
    <dbReference type="NCBI Taxonomy" id="4109"/>
    <lineage>
        <taxon>Eukaryota</taxon>
        <taxon>Viridiplantae</taxon>
        <taxon>Streptophyta</taxon>
        <taxon>Embryophyta</taxon>
        <taxon>Tracheophyta</taxon>
        <taxon>Spermatophyta</taxon>
        <taxon>Magnoliopsida</taxon>
        <taxon>eudicotyledons</taxon>
        <taxon>Gunneridae</taxon>
        <taxon>Pentapetalae</taxon>
        <taxon>asterids</taxon>
        <taxon>lamiids</taxon>
        <taxon>Solanales</taxon>
        <taxon>Solanaceae</taxon>
        <taxon>Solanoideae</taxon>
        <taxon>Solaneae</taxon>
        <taxon>Solanum</taxon>
    </lineage>
</organism>
<gene>
    <name evidence="1" type="ORF">H5410_040847</name>
</gene>
<name>A0A9J5XRB6_SOLCO</name>
<dbReference type="Proteomes" id="UP000824120">
    <property type="component" value="Chromosome 8"/>
</dbReference>
<protein>
    <submittedName>
        <fullName evidence="1">Uncharacterized protein</fullName>
    </submittedName>
</protein>
<accession>A0A9J5XRB6</accession>
<dbReference type="AlphaFoldDB" id="A0A9J5XRB6"/>
<comment type="caution">
    <text evidence="1">The sequence shown here is derived from an EMBL/GenBank/DDBJ whole genome shotgun (WGS) entry which is preliminary data.</text>
</comment>
<sequence>MIAFRDLVEHHILWKIGKGNARFWFCNTTLGALYHIIPDPIEEEVEVRYFSNDEGWDLDKSREHLLQEYVQHVLKTISYLDENKSLDQRKWILKPMENS</sequence>
<evidence type="ECO:0000313" key="2">
    <source>
        <dbReference type="Proteomes" id="UP000824120"/>
    </source>
</evidence>
<reference evidence="1 2" key="1">
    <citation type="submission" date="2020-09" db="EMBL/GenBank/DDBJ databases">
        <title>De no assembly of potato wild relative species, Solanum commersonii.</title>
        <authorList>
            <person name="Cho K."/>
        </authorList>
    </citation>
    <scope>NUCLEOTIDE SEQUENCE [LARGE SCALE GENOMIC DNA]</scope>
    <source>
        <strain evidence="1">LZ3.2</strain>
        <tissue evidence="1">Leaf</tissue>
    </source>
</reference>
<keyword evidence="2" id="KW-1185">Reference proteome</keyword>
<dbReference type="EMBL" id="JACXVP010000008">
    <property type="protein sequence ID" value="KAG5590333.1"/>
    <property type="molecule type" value="Genomic_DNA"/>
</dbReference>
<evidence type="ECO:0000313" key="1">
    <source>
        <dbReference type="EMBL" id="KAG5590333.1"/>
    </source>
</evidence>
<proteinExistence type="predicted"/>